<dbReference type="GO" id="GO:0016747">
    <property type="term" value="F:acyltransferase activity, transferring groups other than amino-acyl groups"/>
    <property type="evidence" value="ECO:0007669"/>
    <property type="project" value="InterPro"/>
</dbReference>
<evidence type="ECO:0000313" key="5">
    <source>
        <dbReference type="Proteomes" id="UP000001940"/>
    </source>
</evidence>
<dbReference type="WormBase" id="H12I19.5">
    <property type="protein sequence ID" value="CE49954"/>
    <property type="gene ID" value="WBGene00010392"/>
    <property type="gene designation" value="oac-38"/>
</dbReference>
<dbReference type="RefSeq" id="NP_001293951.1">
    <property type="nucleotide sequence ID" value="NM_001307022.2"/>
</dbReference>
<dbReference type="CTD" id="178369"/>
<feature type="transmembrane region" description="Helical" evidence="1">
    <location>
        <begin position="141"/>
        <end position="161"/>
    </location>
</feature>
<evidence type="ECO:0000256" key="1">
    <source>
        <dbReference type="SAM" id="Phobius"/>
    </source>
</evidence>
<feature type="transmembrane region" description="Helical" evidence="1">
    <location>
        <begin position="31"/>
        <end position="50"/>
    </location>
</feature>
<feature type="transmembrane region" description="Helical" evidence="1">
    <location>
        <begin position="321"/>
        <end position="341"/>
    </location>
</feature>
<evidence type="ECO:0000313" key="6">
    <source>
        <dbReference type="WormBase" id="H12I19.5"/>
    </source>
</evidence>
<evidence type="ECO:0000259" key="2">
    <source>
        <dbReference type="Pfam" id="PF01757"/>
    </source>
</evidence>
<evidence type="ECO:0000259" key="3">
    <source>
        <dbReference type="Pfam" id="PF19040"/>
    </source>
</evidence>
<dbReference type="GO" id="GO:0016020">
    <property type="term" value="C:membrane"/>
    <property type="evidence" value="ECO:0000318"/>
    <property type="project" value="GO_Central"/>
</dbReference>
<dbReference type="STRING" id="6239.H12I19.5.1"/>
<dbReference type="EMBL" id="BX284604">
    <property type="protein sequence ID" value="CDR32720.1"/>
    <property type="molecule type" value="Genomic_DNA"/>
</dbReference>
<feature type="domain" description="SGNH" evidence="3">
    <location>
        <begin position="420"/>
        <end position="568"/>
    </location>
</feature>
<dbReference type="PANTHER" id="PTHR23028:SF132">
    <property type="entry name" value="ACYL_TRANSF_3 DOMAIN-CONTAINING PROTEIN"/>
    <property type="match status" value="1"/>
</dbReference>
<keyword evidence="1" id="KW-1133">Transmembrane helix</keyword>
<dbReference type="Pfam" id="PF19040">
    <property type="entry name" value="SGNH"/>
    <property type="match status" value="1"/>
</dbReference>
<feature type="transmembrane region" description="Helical" evidence="1">
    <location>
        <begin position="78"/>
        <end position="96"/>
    </location>
</feature>
<dbReference type="Pfam" id="PF01757">
    <property type="entry name" value="Acyl_transf_3"/>
    <property type="match status" value="1"/>
</dbReference>
<dbReference type="InterPro" id="IPR002656">
    <property type="entry name" value="Acyl_transf_3_dom"/>
</dbReference>
<dbReference type="InterPro" id="IPR050879">
    <property type="entry name" value="Acyltransferase_3"/>
</dbReference>
<evidence type="ECO:0000313" key="4">
    <source>
        <dbReference type="EMBL" id="CDR32720.1"/>
    </source>
</evidence>
<name>A0A061ACQ0_CAEEL</name>
<protein>
    <submittedName>
        <fullName evidence="4">Acyl_transf_3 domain-containing protein</fullName>
    </submittedName>
</protein>
<feature type="transmembrane region" description="Helical" evidence="1">
    <location>
        <begin position="168"/>
        <end position="187"/>
    </location>
</feature>
<dbReference type="FunCoup" id="A0A061ACQ0">
    <property type="interactions" value="23"/>
</dbReference>
<dbReference type="eggNOG" id="ENOG502SGA9">
    <property type="taxonomic scope" value="Eukaryota"/>
</dbReference>
<keyword evidence="5" id="KW-1185">Reference proteome</keyword>
<reference evidence="4 5" key="1">
    <citation type="journal article" date="1998" name="Science">
        <title>Genome sequence of the nematode C. elegans: a platform for investigating biology.</title>
        <authorList>
            <consortium name="The C. elegans sequencing consortium"/>
            <person name="Sulson J.E."/>
            <person name="Waterston R."/>
        </authorList>
    </citation>
    <scope>NUCLEOTIDE SEQUENCE [LARGE SCALE GENOMIC DNA]</scope>
    <source>
        <strain evidence="4 5">Bristol N2</strain>
    </source>
</reference>
<dbReference type="GeneID" id="178369"/>
<dbReference type="InterPro" id="IPR043968">
    <property type="entry name" value="SGNH"/>
</dbReference>
<dbReference type="GO" id="GO:0000271">
    <property type="term" value="P:polysaccharide biosynthetic process"/>
    <property type="evidence" value="ECO:0000318"/>
    <property type="project" value="GO_Central"/>
</dbReference>
<dbReference type="AGR" id="WB:WBGene00010392"/>
<organism evidence="4 5">
    <name type="scientific">Caenorhabditis elegans</name>
    <dbReference type="NCBI Taxonomy" id="6239"/>
    <lineage>
        <taxon>Eukaryota</taxon>
        <taxon>Metazoa</taxon>
        <taxon>Ecdysozoa</taxon>
        <taxon>Nematoda</taxon>
        <taxon>Chromadorea</taxon>
        <taxon>Rhabditida</taxon>
        <taxon>Rhabditina</taxon>
        <taxon>Rhabditomorpha</taxon>
        <taxon>Rhabditoidea</taxon>
        <taxon>Rhabditidae</taxon>
        <taxon>Peloderinae</taxon>
        <taxon>Caenorhabditis</taxon>
    </lineage>
</organism>
<dbReference type="KEGG" id="cel:CELE_H12I19.5"/>
<keyword evidence="1" id="KW-0812">Transmembrane</keyword>
<keyword evidence="1" id="KW-0472">Membrane</keyword>
<dbReference type="PaxDb" id="6239-H12I19.5a"/>
<dbReference type="HOGENOM" id="CLU_005679_12_1_1"/>
<dbReference type="Proteomes" id="UP000001940">
    <property type="component" value="Chromosome IV"/>
</dbReference>
<sequence>MNKRLDPQGVRGLAILSVLGFHFLPDVFPNGYLGVDQFFVLSGFLMCMLLRKSSISASYKSNFQFIVAFYHRRLKRILPLYLLVIMSSSIFLFWMIPDTALLTNLRSGEKALIFISNRMATLEEDYFARLSYATDIFTHTWSLSVEVQFYLIIPLIYLLIIRTLPQKCHILCFTILGLFSFMYSKLFCTETEAFNSVFARVWQFAIGIIANIVSETKLWSDDYNQIEGSKNAMIWKKVMKNCCLVLMIVVLIYPIKLPAGTIRTLFTIVTGLLIMISQNDEILSVRVLTYIGDVSYSLYLIHWPIYAYWKLVLSAGSTMNFQLLLIFLISVVLSVISFEFFEKKYLRLPDRQITKICIFLFLTNVILLEYPRVEDILTAPGFGSRLDGLDENTYMSYEKVESLHRKWSIYDYRNFYAPSCDYGDGAGPLGWCEHTGLDKRNGKFKFLLIGNCWAANHARIFYDECKVQAKRIVQFSEAGCDPLVSHRYNVEYCVPALDRYAEQVEKEKPDYLFLMSRMFDIGDPIPQNATVLGYDPISQSMKNQLNKMVKHVKKKIYILTSLPAIIDGNIAKIVEKLRSGADMDEFDR</sequence>
<dbReference type="OrthoDB" id="92766at2759"/>
<accession>A0A061ACQ0</accession>
<gene>
    <name evidence="4 6" type="primary">oac-38</name>
    <name evidence="4" type="ORF">CELE_H12I19.5</name>
    <name evidence="6" type="ORF">H12I19.5</name>
</gene>
<feature type="transmembrane region" description="Helical" evidence="1">
    <location>
        <begin position="288"/>
        <end position="309"/>
    </location>
</feature>
<dbReference type="OMA" id="CTETEAF"/>
<dbReference type="AlphaFoldDB" id="A0A061ACQ0"/>
<proteinExistence type="predicted"/>
<dbReference type="PANTHER" id="PTHR23028">
    <property type="entry name" value="ACETYLTRANSFERASE"/>
    <property type="match status" value="1"/>
</dbReference>
<feature type="domain" description="Acyltransferase 3" evidence="2">
    <location>
        <begin position="9"/>
        <end position="336"/>
    </location>
</feature>
<dbReference type="InParanoid" id="A0A061ACQ0"/>